<sequence>MSDVNYPLGYWKDFPGPYPQLVFADNARGLFAYGVKLKTKGFYGHFMWLIGPNELASQHWYFQRQKLDYYHNCYLKFVHNPSWSNLERIKILVAILNDLALPCYKTLYDVPGVIGQLFGLDWFNLPGFDFCSERGKYLQEVDSAYDLKYPNPSELNIWTKNSGRFEVSGRYTPG</sequence>
<proteinExistence type="predicted"/>
<gene>
    <name evidence="1" type="ORF">MM415A00976_0006</name>
</gene>
<name>A0A6M3KAF8_9ZZZZ</name>
<dbReference type="AlphaFoldDB" id="A0A6M3KAF8"/>
<protein>
    <submittedName>
        <fullName evidence="1">Uncharacterized protein</fullName>
    </submittedName>
</protein>
<reference evidence="1" key="1">
    <citation type="submission" date="2020-03" db="EMBL/GenBank/DDBJ databases">
        <title>The deep terrestrial virosphere.</title>
        <authorList>
            <person name="Holmfeldt K."/>
            <person name="Nilsson E."/>
            <person name="Simone D."/>
            <person name="Lopez-Fernandez M."/>
            <person name="Wu X."/>
            <person name="de Brujin I."/>
            <person name="Lundin D."/>
            <person name="Andersson A."/>
            <person name="Bertilsson S."/>
            <person name="Dopson M."/>
        </authorList>
    </citation>
    <scope>NUCLEOTIDE SEQUENCE</scope>
    <source>
        <strain evidence="1">MM415A00976</strain>
    </source>
</reference>
<dbReference type="EMBL" id="MT142357">
    <property type="protein sequence ID" value="QJA78862.1"/>
    <property type="molecule type" value="Genomic_DNA"/>
</dbReference>
<accession>A0A6M3KAF8</accession>
<evidence type="ECO:0000313" key="1">
    <source>
        <dbReference type="EMBL" id="QJA78862.1"/>
    </source>
</evidence>
<organism evidence="1">
    <name type="scientific">viral metagenome</name>
    <dbReference type="NCBI Taxonomy" id="1070528"/>
    <lineage>
        <taxon>unclassified sequences</taxon>
        <taxon>metagenomes</taxon>
        <taxon>organismal metagenomes</taxon>
    </lineage>
</organism>